<protein>
    <submittedName>
        <fullName evidence="3">Calponin-homology (CH) domain-containing protein</fullName>
    </submittedName>
</protein>
<dbReference type="WBParaSite" id="HCON_00147380-00001">
    <property type="protein sequence ID" value="HCON_00147380-00001"/>
    <property type="gene ID" value="HCON_00147380"/>
</dbReference>
<keyword evidence="2" id="KW-1185">Reference proteome</keyword>
<name>A0A7I4YVR6_HAECO</name>
<sequence>MEVLDTGSPSCKSELSPNAVEEMYRYLGESLSVDQTQPPSTLPSCTGLSPSARSTQTPQSTQYSCSPGFGLSFKDLDIIREHLLANGKFNESKKMSLAWLMDNISILPSLVPRSGSYLEHLIGKEHIYVKDALMALDLLTAHGIITAVELATSEDAQVLSQAHPLDRLTFHSLANVVRNIFKERPE</sequence>
<dbReference type="Proteomes" id="UP000025227">
    <property type="component" value="Unplaced"/>
</dbReference>
<dbReference type="OrthoDB" id="5853327at2759"/>
<evidence type="ECO:0000256" key="1">
    <source>
        <dbReference type="SAM" id="MobiDB-lite"/>
    </source>
</evidence>
<feature type="region of interest" description="Disordered" evidence="1">
    <location>
        <begin position="34"/>
        <end position="60"/>
    </location>
</feature>
<evidence type="ECO:0000313" key="2">
    <source>
        <dbReference type="Proteomes" id="UP000025227"/>
    </source>
</evidence>
<organism evidence="2 3">
    <name type="scientific">Haemonchus contortus</name>
    <name type="common">Barber pole worm</name>
    <dbReference type="NCBI Taxonomy" id="6289"/>
    <lineage>
        <taxon>Eukaryota</taxon>
        <taxon>Metazoa</taxon>
        <taxon>Ecdysozoa</taxon>
        <taxon>Nematoda</taxon>
        <taxon>Chromadorea</taxon>
        <taxon>Rhabditida</taxon>
        <taxon>Rhabditina</taxon>
        <taxon>Rhabditomorpha</taxon>
        <taxon>Strongyloidea</taxon>
        <taxon>Trichostrongylidae</taxon>
        <taxon>Haemonchus</taxon>
    </lineage>
</organism>
<dbReference type="OMA" id="AWLMDNI"/>
<accession>A0A7I4YVR6</accession>
<dbReference type="AlphaFoldDB" id="A0A7I4YVR6"/>
<evidence type="ECO:0000313" key="3">
    <source>
        <dbReference type="WBParaSite" id="HCON_00147380-00001"/>
    </source>
</evidence>
<proteinExistence type="predicted"/>
<reference evidence="3" key="1">
    <citation type="submission" date="2020-12" db="UniProtKB">
        <authorList>
            <consortium name="WormBaseParasite"/>
        </authorList>
    </citation>
    <scope>IDENTIFICATION</scope>
    <source>
        <strain evidence="3">MHco3</strain>
    </source>
</reference>